<evidence type="ECO:0000256" key="1">
    <source>
        <dbReference type="SAM" id="MobiDB-lite"/>
    </source>
</evidence>
<sequence>MAALDWLALLEDPEGEDFHAGHLPTPAAMGHRNQKPQPESSSGSRDISAAITTTAAQNSRNSGV</sequence>
<accession>A0AAD1SD41</accession>
<evidence type="ECO:0000313" key="3">
    <source>
        <dbReference type="Proteomes" id="UP001295444"/>
    </source>
</evidence>
<protein>
    <submittedName>
        <fullName evidence="2">Uncharacterized protein</fullName>
    </submittedName>
</protein>
<evidence type="ECO:0000313" key="2">
    <source>
        <dbReference type="EMBL" id="CAH2299182.1"/>
    </source>
</evidence>
<dbReference type="EMBL" id="OW240917">
    <property type="protein sequence ID" value="CAH2299182.1"/>
    <property type="molecule type" value="Genomic_DNA"/>
</dbReference>
<keyword evidence="3" id="KW-1185">Reference proteome</keyword>
<gene>
    <name evidence="2" type="ORF">PECUL_23A041023</name>
</gene>
<name>A0AAD1SD41_PELCU</name>
<dbReference type="Proteomes" id="UP001295444">
    <property type="component" value="Chromosome 06"/>
</dbReference>
<reference evidence="2" key="1">
    <citation type="submission" date="2022-03" db="EMBL/GenBank/DDBJ databases">
        <authorList>
            <person name="Alioto T."/>
            <person name="Alioto T."/>
            <person name="Gomez Garrido J."/>
        </authorList>
    </citation>
    <scope>NUCLEOTIDE SEQUENCE</scope>
</reference>
<feature type="region of interest" description="Disordered" evidence="1">
    <location>
        <begin position="16"/>
        <end position="64"/>
    </location>
</feature>
<organism evidence="2 3">
    <name type="scientific">Pelobates cultripes</name>
    <name type="common">Western spadefoot toad</name>
    <dbReference type="NCBI Taxonomy" id="61616"/>
    <lineage>
        <taxon>Eukaryota</taxon>
        <taxon>Metazoa</taxon>
        <taxon>Chordata</taxon>
        <taxon>Craniata</taxon>
        <taxon>Vertebrata</taxon>
        <taxon>Euteleostomi</taxon>
        <taxon>Amphibia</taxon>
        <taxon>Batrachia</taxon>
        <taxon>Anura</taxon>
        <taxon>Pelobatoidea</taxon>
        <taxon>Pelobatidae</taxon>
        <taxon>Pelobates</taxon>
    </lineage>
</organism>
<feature type="compositionally biased region" description="Polar residues" evidence="1">
    <location>
        <begin position="35"/>
        <end position="64"/>
    </location>
</feature>
<dbReference type="AlphaFoldDB" id="A0AAD1SD41"/>
<proteinExistence type="predicted"/>